<keyword evidence="2" id="KW-0143">Chaperone</keyword>
<dbReference type="Gene3D" id="1.20.120.790">
    <property type="entry name" value="Heat shock protein 90, C-terminal domain"/>
    <property type="match status" value="1"/>
</dbReference>
<dbReference type="GO" id="GO:0005524">
    <property type="term" value="F:ATP binding"/>
    <property type="evidence" value="ECO:0007669"/>
    <property type="project" value="InterPro"/>
</dbReference>
<protein>
    <submittedName>
        <fullName evidence="3">Hsp90 protein</fullName>
    </submittedName>
</protein>
<keyword evidence="4" id="KW-1185">Reference proteome</keyword>
<dbReference type="GO" id="GO:0016887">
    <property type="term" value="F:ATP hydrolysis activity"/>
    <property type="evidence" value="ECO:0007669"/>
    <property type="project" value="InterPro"/>
</dbReference>
<evidence type="ECO:0000313" key="3">
    <source>
        <dbReference type="EMBL" id="SNX68879.1"/>
    </source>
</evidence>
<dbReference type="SUPFAM" id="SSF110942">
    <property type="entry name" value="HSP90 C-terminal domain"/>
    <property type="match status" value="1"/>
</dbReference>
<dbReference type="Pfam" id="PF00183">
    <property type="entry name" value="HSP90"/>
    <property type="match status" value="1"/>
</dbReference>
<dbReference type="EMBL" id="OAOP01000002">
    <property type="protein sequence ID" value="SNX68879.1"/>
    <property type="molecule type" value="Genomic_DNA"/>
</dbReference>
<dbReference type="InterPro" id="IPR037196">
    <property type="entry name" value="HSP90_C"/>
</dbReference>
<dbReference type="GO" id="GO:0051082">
    <property type="term" value="F:unfolded protein binding"/>
    <property type="evidence" value="ECO:0007669"/>
    <property type="project" value="InterPro"/>
</dbReference>
<name>A0A285CMW1_9BACI</name>
<gene>
    <name evidence="3" type="ORF">SAMN05877753_102775</name>
</gene>
<evidence type="ECO:0000256" key="2">
    <source>
        <dbReference type="ARBA" id="ARBA00023186"/>
    </source>
</evidence>
<evidence type="ECO:0000313" key="4">
    <source>
        <dbReference type="Proteomes" id="UP000219546"/>
    </source>
</evidence>
<dbReference type="Proteomes" id="UP000219546">
    <property type="component" value="Unassembled WGS sequence"/>
</dbReference>
<comment type="similarity">
    <text evidence="1">Belongs to the heat shock protein 90 family.</text>
</comment>
<accession>A0A285CMW1</accession>
<organism evidence="3 4">
    <name type="scientific">Bacillus oleivorans</name>
    <dbReference type="NCBI Taxonomy" id="1448271"/>
    <lineage>
        <taxon>Bacteria</taxon>
        <taxon>Bacillati</taxon>
        <taxon>Bacillota</taxon>
        <taxon>Bacilli</taxon>
        <taxon>Bacillales</taxon>
        <taxon>Bacillaceae</taxon>
        <taxon>Bacillus</taxon>
    </lineage>
</organism>
<dbReference type="GO" id="GO:0140662">
    <property type="term" value="F:ATP-dependent protein folding chaperone"/>
    <property type="evidence" value="ECO:0007669"/>
    <property type="project" value="InterPro"/>
</dbReference>
<evidence type="ECO:0000256" key="1">
    <source>
        <dbReference type="ARBA" id="ARBA00008239"/>
    </source>
</evidence>
<sequence>MPVDQNVKAEKILELNTSHEVFETLKQAFDTDKEKLDLYTKVLYNQALLIEGLPIEDPVAFANDLCKIMVSEQRALSKTVS</sequence>
<dbReference type="InterPro" id="IPR001404">
    <property type="entry name" value="Hsp90_fam"/>
</dbReference>
<proteinExistence type="inferred from homology"/>
<dbReference type="AlphaFoldDB" id="A0A285CMW1"/>
<reference evidence="3 4" key="1">
    <citation type="submission" date="2017-08" db="EMBL/GenBank/DDBJ databases">
        <authorList>
            <person name="de Groot N.N."/>
        </authorList>
    </citation>
    <scope>NUCLEOTIDE SEQUENCE [LARGE SCALE GENOMIC DNA]</scope>
    <source>
        <strain evidence="3 4">JC228</strain>
    </source>
</reference>